<comment type="similarity">
    <text evidence="3">Belongs to the sirtuin family. Class III subfamily.</text>
</comment>
<feature type="active site" description="Proton acceptor" evidence="3 4">
    <location>
        <position position="110"/>
    </location>
</feature>
<feature type="binding site" evidence="3 4">
    <location>
        <position position="138"/>
    </location>
    <ligand>
        <name>Zn(2+)</name>
        <dbReference type="ChEBI" id="CHEBI:29105"/>
    </ligand>
</feature>
<dbReference type="AlphaFoldDB" id="A0A1C3H526"/>
<feature type="binding site" evidence="3 4">
    <location>
        <position position="121"/>
    </location>
    <ligand>
        <name>Zn(2+)</name>
        <dbReference type="ChEBI" id="CHEBI:29105"/>
    </ligand>
</feature>
<dbReference type="InterPro" id="IPR026590">
    <property type="entry name" value="Ssirtuin_cat_dom"/>
</dbReference>
<dbReference type="Proteomes" id="UP000190837">
    <property type="component" value="Unassembled WGS sequence"/>
</dbReference>
<dbReference type="GO" id="GO:0036054">
    <property type="term" value="F:protein-malonyllysine demalonylase activity"/>
    <property type="evidence" value="ECO:0007669"/>
    <property type="project" value="InterPro"/>
</dbReference>
<feature type="binding site" evidence="3">
    <location>
        <begin position="92"/>
        <end position="95"/>
    </location>
    <ligand>
        <name>NAD(+)</name>
        <dbReference type="ChEBI" id="CHEBI:57540"/>
    </ligand>
</feature>
<dbReference type="GO" id="GO:0008270">
    <property type="term" value="F:zinc ion binding"/>
    <property type="evidence" value="ECO:0007669"/>
    <property type="project" value="UniProtKB-UniRule"/>
</dbReference>
<dbReference type="HAMAP" id="MF_01121">
    <property type="entry name" value="Sirtuin_ClassIII"/>
    <property type="match status" value="1"/>
</dbReference>
<dbReference type="GO" id="GO:0070403">
    <property type="term" value="F:NAD+ binding"/>
    <property type="evidence" value="ECO:0007669"/>
    <property type="project" value="UniProtKB-UniRule"/>
</dbReference>
<feature type="binding site" evidence="3 4">
    <location>
        <position position="141"/>
    </location>
    <ligand>
        <name>Zn(2+)</name>
        <dbReference type="ChEBI" id="CHEBI:29105"/>
    </ligand>
</feature>
<dbReference type="InterPro" id="IPR029035">
    <property type="entry name" value="DHS-like_NAD/FAD-binding_dom"/>
</dbReference>
<name>A0A1C3H526_9GAMM</name>
<dbReference type="PANTHER" id="PTHR11085">
    <property type="entry name" value="NAD-DEPENDENT PROTEIN DEACYLASE SIRTUIN-5, MITOCHONDRIAL-RELATED"/>
    <property type="match status" value="1"/>
</dbReference>
<keyword evidence="3" id="KW-0963">Cytoplasm</keyword>
<comment type="catalytic activity">
    <reaction evidence="3">
        <text>N(6)-acetyl-L-lysyl-[protein] + NAD(+) + H2O = 2''-O-acetyl-ADP-D-ribose + nicotinamide + L-lysyl-[protein]</text>
        <dbReference type="Rhea" id="RHEA:43636"/>
        <dbReference type="Rhea" id="RHEA-COMP:9752"/>
        <dbReference type="Rhea" id="RHEA-COMP:10731"/>
        <dbReference type="ChEBI" id="CHEBI:15377"/>
        <dbReference type="ChEBI" id="CHEBI:17154"/>
        <dbReference type="ChEBI" id="CHEBI:29969"/>
        <dbReference type="ChEBI" id="CHEBI:57540"/>
        <dbReference type="ChEBI" id="CHEBI:61930"/>
        <dbReference type="ChEBI" id="CHEBI:83767"/>
        <dbReference type="EC" id="2.3.1.286"/>
    </reaction>
</comment>
<accession>A0A1C3H526</accession>
<evidence type="ECO:0000259" key="5">
    <source>
        <dbReference type="PROSITE" id="PS50305"/>
    </source>
</evidence>
<keyword evidence="3 4" id="KW-0862">Zinc</keyword>
<keyword evidence="2 3" id="KW-0520">NAD</keyword>
<feature type="binding site" evidence="3 4">
    <location>
        <position position="118"/>
    </location>
    <ligand>
        <name>Zn(2+)</name>
        <dbReference type="ChEBI" id="CHEBI:29105"/>
    </ligand>
</feature>
<feature type="binding site" evidence="3">
    <location>
        <position position="58"/>
    </location>
    <ligand>
        <name>substrate</name>
    </ligand>
</feature>
<dbReference type="GO" id="GO:0036055">
    <property type="term" value="F:protein-succinyllysine desuccinylase activity"/>
    <property type="evidence" value="ECO:0007669"/>
    <property type="project" value="UniProtKB-UniRule"/>
</dbReference>
<dbReference type="PROSITE" id="PS50305">
    <property type="entry name" value="SIRTUIN"/>
    <property type="match status" value="1"/>
</dbReference>
<sequence length="235" mass="25791">MPAKRIVILTGAGISAESGIATFRASDGLWENHRVEDVATPEGFARNPKLVHDFYNARRARLHDADVQPNAAHMAIAKLQRALPGQVTLVTQNVDDLHERAGSPEVLHMHGSLLALRCLYCDSVADNWHDDCSRETACPTCKRTGGMRPDIVWFGEMPYYMETIEARLAECTHFAAIGTSGHVYPAAGFAALARHYGAEISEINLEPSQGAAQFHHVYSGKATAEVPRWVDSMLN</sequence>
<evidence type="ECO:0000313" key="7">
    <source>
        <dbReference type="Proteomes" id="UP000190837"/>
    </source>
</evidence>
<dbReference type="PANTHER" id="PTHR11085:SF4">
    <property type="entry name" value="NAD-DEPENDENT PROTEIN DEACYLASE"/>
    <property type="match status" value="1"/>
</dbReference>
<comment type="domain">
    <text evidence="3">2 residues (Tyr-55 and Arg-58) present in a large hydrophobic pocket are probably involved in substrate specificity. They are important for desuccinylation activity, but dispensable for deacetylation activity.</text>
</comment>
<dbReference type="Gene3D" id="3.40.50.1220">
    <property type="entry name" value="TPP-binding domain"/>
    <property type="match status" value="1"/>
</dbReference>
<dbReference type="EMBL" id="FKLO01000049">
    <property type="protein sequence ID" value="SAM65953.1"/>
    <property type="molecule type" value="Genomic_DNA"/>
</dbReference>
<dbReference type="RefSeq" id="WP_079540791.1">
    <property type="nucleotide sequence ID" value="NZ_FKLO01000049.1"/>
</dbReference>
<dbReference type="SUPFAM" id="SSF52467">
    <property type="entry name" value="DHS-like NAD/FAD-binding domain"/>
    <property type="match status" value="1"/>
</dbReference>
<keyword evidence="3 4" id="KW-0479">Metal-binding</keyword>
<dbReference type="Gene3D" id="3.30.1600.10">
    <property type="entry name" value="SIR2/SIRT2 'Small Domain"/>
    <property type="match status" value="1"/>
</dbReference>
<evidence type="ECO:0000313" key="6">
    <source>
        <dbReference type="EMBL" id="SAM65953.1"/>
    </source>
</evidence>
<comment type="function">
    <text evidence="3">NAD-dependent lysine deacetylase and desuccinylase that specifically removes acetyl and succinyl groups on target proteins. Modulates the activities of several proteins which are inactive in their acylated form.</text>
</comment>
<feature type="domain" description="Deacetylase sirtuin-type" evidence="5">
    <location>
        <begin position="1"/>
        <end position="235"/>
    </location>
</feature>
<comment type="cofactor">
    <cofactor evidence="3">
        <name>Zn(2+)</name>
        <dbReference type="ChEBI" id="CHEBI:29105"/>
    </cofactor>
    <text evidence="3">Binds 1 zinc ion per subunit.</text>
</comment>
<feature type="binding site" evidence="3">
    <location>
        <begin position="178"/>
        <end position="180"/>
    </location>
    <ligand>
        <name>NAD(+)</name>
        <dbReference type="ChEBI" id="CHEBI:57540"/>
    </ligand>
</feature>
<comment type="subcellular location">
    <subcellularLocation>
        <location evidence="3">Cytoplasm</location>
    </subcellularLocation>
</comment>
<feature type="binding site" evidence="3">
    <location>
        <position position="55"/>
    </location>
    <ligand>
        <name>substrate</name>
    </ligand>
</feature>
<protein>
    <recommendedName>
        <fullName evidence="3">NAD-dependent protein deacylase</fullName>
        <ecNumber evidence="3">2.3.1.286</ecNumber>
    </recommendedName>
    <alternativeName>
        <fullName evidence="3">Regulatory protein SIR2 homolog</fullName>
    </alternativeName>
</protein>
<feature type="binding site" evidence="3">
    <location>
        <begin position="204"/>
        <end position="206"/>
    </location>
    <ligand>
        <name>NAD(+)</name>
        <dbReference type="ChEBI" id="CHEBI:57540"/>
    </ligand>
</feature>
<dbReference type="EC" id="2.3.1.286" evidence="3"/>
<proteinExistence type="inferred from homology"/>
<feature type="binding site" evidence="3">
    <location>
        <begin position="11"/>
        <end position="30"/>
    </location>
    <ligand>
        <name>NAD(+)</name>
        <dbReference type="ChEBI" id="CHEBI:57540"/>
    </ligand>
</feature>
<gene>
    <name evidence="3" type="primary">cobB</name>
    <name evidence="6" type="ORF">CHUV0807_1434</name>
</gene>
<reference evidence="7" key="1">
    <citation type="submission" date="2016-04" db="EMBL/GenBank/DDBJ databases">
        <authorList>
            <person name="Tagini F."/>
        </authorList>
    </citation>
    <scope>NUCLEOTIDE SEQUENCE [LARGE SCALE GENOMIC DNA]</scope>
    <source>
        <strain evidence="7">CHUV0807</strain>
    </source>
</reference>
<dbReference type="GO" id="GO:0017136">
    <property type="term" value="F:histone deacetylase activity, NAD-dependent"/>
    <property type="evidence" value="ECO:0007669"/>
    <property type="project" value="TreeGrafter"/>
</dbReference>
<evidence type="ECO:0000256" key="1">
    <source>
        <dbReference type="ARBA" id="ARBA00022679"/>
    </source>
</evidence>
<dbReference type="InterPro" id="IPR026591">
    <property type="entry name" value="Sirtuin_cat_small_dom_sf"/>
</dbReference>
<dbReference type="GO" id="GO:0005737">
    <property type="term" value="C:cytoplasm"/>
    <property type="evidence" value="ECO:0007669"/>
    <property type="project" value="UniProtKB-SubCell"/>
</dbReference>
<dbReference type="InterPro" id="IPR027546">
    <property type="entry name" value="Sirtuin_class_III"/>
</dbReference>
<dbReference type="InterPro" id="IPR050134">
    <property type="entry name" value="NAD-dep_sirtuin_deacylases"/>
</dbReference>
<dbReference type="Pfam" id="PF02146">
    <property type="entry name" value="SIR2"/>
    <property type="match status" value="1"/>
</dbReference>
<comment type="catalytic activity">
    <reaction evidence="3">
        <text>N(6)-succinyl-L-lysyl-[protein] + NAD(+) + H2O = 2''-O-succinyl-ADP-D-ribose + nicotinamide + L-lysyl-[protein]</text>
        <dbReference type="Rhea" id="RHEA:47668"/>
        <dbReference type="Rhea" id="RHEA-COMP:9752"/>
        <dbReference type="Rhea" id="RHEA-COMP:11877"/>
        <dbReference type="ChEBI" id="CHEBI:15377"/>
        <dbReference type="ChEBI" id="CHEBI:17154"/>
        <dbReference type="ChEBI" id="CHEBI:29969"/>
        <dbReference type="ChEBI" id="CHEBI:57540"/>
        <dbReference type="ChEBI" id="CHEBI:87830"/>
        <dbReference type="ChEBI" id="CHEBI:87832"/>
    </reaction>
</comment>
<evidence type="ECO:0000256" key="4">
    <source>
        <dbReference type="PROSITE-ProRule" id="PRU00236"/>
    </source>
</evidence>
<evidence type="ECO:0000256" key="2">
    <source>
        <dbReference type="ARBA" id="ARBA00023027"/>
    </source>
</evidence>
<evidence type="ECO:0000256" key="3">
    <source>
        <dbReference type="HAMAP-Rule" id="MF_01121"/>
    </source>
</evidence>
<dbReference type="CDD" id="cd01412">
    <property type="entry name" value="SIRT5_Af1_CobB"/>
    <property type="match status" value="1"/>
</dbReference>
<dbReference type="InterPro" id="IPR003000">
    <property type="entry name" value="Sirtuin"/>
</dbReference>
<feature type="binding site" evidence="3">
    <location>
        <position position="222"/>
    </location>
    <ligand>
        <name>NAD(+)</name>
        <dbReference type="ChEBI" id="CHEBI:57540"/>
    </ligand>
</feature>
<organism evidence="6 7">
    <name type="scientific">Cardiobacterium hominis</name>
    <dbReference type="NCBI Taxonomy" id="2718"/>
    <lineage>
        <taxon>Bacteria</taxon>
        <taxon>Pseudomonadati</taxon>
        <taxon>Pseudomonadota</taxon>
        <taxon>Gammaproteobacteria</taxon>
        <taxon>Cardiobacteriales</taxon>
        <taxon>Cardiobacteriaceae</taxon>
        <taxon>Cardiobacterium</taxon>
    </lineage>
</organism>
<keyword evidence="1" id="KW-0808">Transferase</keyword>